<dbReference type="Proteomes" id="UP000503840">
    <property type="component" value="Unassembled WGS sequence"/>
</dbReference>
<dbReference type="InterPro" id="IPR004821">
    <property type="entry name" value="Cyt_trans-like"/>
</dbReference>
<dbReference type="SUPFAM" id="SSF52374">
    <property type="entry name" value="Nucleotidylyl transferase"/>
    <property type="match status" value="1"/>
</dbReference>
<evidence type="ECO:0000259" key="3">
    <source>
        <dbReference type="Pfam" id="PF01467"/>
    </source>
</evidence>
<dbReference type="PANTHER" id="PTHR43793:SF2">
    <property type="entry name" value="BIFUNCTIONAL PROTEIN HLDE"/>
    <property type="match status" value="1"/>
</dbReference>
<keyword evidence="5" id="KW-1185">Reference proteome</keyword>
<evidence type="ECO:0000313" key="5">
    <source>
        <dbReference type="Proteomes" id="UP000503840"/>
    </source>
</evidence>
<organism evidence="4 5">
    <name type="scientific">Desulfovibrio subterraneus</name>
    <dbReference type="NCBI Taxonomy" id="2718620"/>
    <lineage>
        <taxon>Bacteria</taxon>
        <taxon>Pseudomonadati</taxon>
        <taxon>Thermodesulfobacteriota</taxon>
        <taxon>Desulfovibrionia</taxon>
        <taxon>Desulfovibrionales</taxon>
        <taxon>Desulfovibrionaceae</taxon>
        <taxon>Desulfovibrio</taxon>
    </lineage>
</organism>
<feature type="domain" description="Cytidyltransferase-like" evidence="3">
    <location>
        <begin position="45"/>
        <end position="140"/>
    </location>
</feature>
<dbReference type="GO" id="GO:0016779">
    <property type="term" value="F:nucleotidyltransferase activity"/>
    <property type="evidence" value="ECO:0007669"/>
    <property type="project" value="UniProtKB-KW"/>
</dbReference>
<dbReference type="Pfam" id="PF01467">
    <property type="entry name" value="CTP_transf_like"/>
    <property type="match status" value="1"/>
</dbReference>
<dbReference type="PANTHER" id="PTHR43793">
    <property type="entry name" value="FAD SYNTHASE"/>
    <property type="match status" value="1"/>
</dbReference>
<dbReference type="Gene3D" id="3.40.50.620">
    <property type="entry name" value="HUPs"/>
    <property type="match status" value="1"/>
</dbReference>
<reference evidence="4 5" key="1">
    <citation type="submission" date="2020-05" db="EMBL/GenBank/DDBJ databases">
        <title>Draft genome sequence of Desulfovibrio sp. strain HN2T.</title>
        <authorList>
            <person name="Ueno A."/>
            <person name="Tamazawa S."/>
            <person name="Tamamura S."/>
            <person name="Murakami T."/>
            <person name="Kiyama T."/>
            <person name="Inomata H."/>
            <person name="Amano Y."/>
            <person name="Miyakawa K."/>
            <person name="Tamaki H."/>
            <person name="Naganuma T."/>
            <person name="Kaneko K."/>
        </authorList>
    </citation>
    <scope>NUCLEOTIDE SEQUENCE [LARGE SCALE GENOMIC DNA]</scope>
    <source>
        <strain evidence="4 5">HN2</strain>
    </source>
</reference>
<dbReference type="NCBIfam" id="TIGR00125">
    <property type="entry name" value="cyt_tran_rel"/>
    <property type="match status" value="1"/>
</dbReference>
<dbReference type="EMBL" id="BLVO01000016">
    <property type="protein sequence ID" value="GFM34698.1"/>
    <property type="molecule type" value="Genomic_DNA"/>
</dbReference>
<evidence type="ECO:0000256" key="1">
    <source>
        <dbReference type="ARBA" id="ARBA00022679"/>
    </source>
</evidence>
<sequence length="177" mass="19015">MSGNGMTPSPEMNNGVPAHPAVFRADSWNGLLDALAPHRGRRIVFTNGCYDILHPGHVDLLARARAQGDILVLGLNSDASVRSLGKGDDRPVNPFPVRAYVLAHLASVDFVAEFDEPTPFELIKAVRPQVLVKGGDWSVDRIVGRDIVESDGGTVLSLPLLGGFSTTALLEKIRGRK</sequence>
<keyword evidence="2" id="KW-0548">Nucleotidyltransferase</keyword>
<keyword evidence="1 4" id="KW-0808">Transferase</keyword>
<evidence type="ECO:0000256" key="2">
    <source>
        <dbReference type="ARBA" id="ARBA00022695"/>
    </source>
</evidence>
<dbReference type="AlphaFoldDB" id="A0A7J0BM91"/>
<evidence type="ECO:0000313" key="4">
    <source>
        <dbReference type="EMBL" id="GFM34698.1"/>
    </source>
</evidence>
<gene>
    <name evidence="4" type="ORF">DSM101010T_30630</name>
</gene>
<protein>
    <submittedName>
        <fullName evidence="4">Cytidyltransferase</fullName>
    </submittedName>
</protein>
<comment type="caution">
    <text evidence="4">The sequence shown here is derived from an EMBL/GenBank/DDBJ whole genome shotgun (WGS) entry which is preliminary data.</text>
</comment>
<name>A0A7J0BM91_9BACT</name>
<dbReference type="InterPro" id="IPR014729">
    <property type="entry name" value="Rossmann-like_a/b/a_fold"/>
</dbReference>
<accession>A0A7J0BM91</accession>
<proteinExistence type="predicted"/>
<dbReference type="InterPro" id="IPR050385">
    <property type="entry name" value="Archaeal_FAD_synthase"/>
</dbReference>